<keyword evidence="4 8" id="KW-0812">Transmembrane</keyword>
<evidence type="ECO:0000256" key="5">
    <source>
        <dbReference type="ARBA" id="ARBA00023077"/>
    </source>
</evidence>
<comment type="caution">
    <text evidence="13">The sequence shown here is derived from an EMBL/GenBank/DDBJ whole genome shotgun (WGS) entry which is preliminary data.</text>
</comment>
<evidence type="ECO:0000313" key="13">
    <source>
        <dbReference type="EMBL" id="NBG96548.1"/>
    </source>
</evidence>
<comment type="subcellular location">
    <subcellularLocation>
        <location evidence="1 8">Cell outer membrane</location>
        <topology evidence="1 8">Multi-pass membrane protein</topology>
    </subcellularLocation>
</comment>
<dbReference type="InterPro" id="IPR037066">
    <property type="entry name" value="Plug_dom_sf"/>
</dbReference>
<dbReference type="RefSeq" id="WP_160588602.1">
    <property type="nucleotide sequence ID" value="NZ_BMHN01000001.1"/>
</dbReference>
<dbReference type="GeneID" id="300654089"/>
<dbReference type="SUPFAM" id="SSF56935">
    <property type="entry name" value="Porins"/>
    <property type="match status" value="1"/>
</dbReference>
<dbReference type="Pfam" id="PF07715">
    <property type="entry name" value="Plug"/>
    <property type="match status" value="1"/>
</dbReference>
<gene>
    <name evidence="13" type="ORF">GTQ45_12465</name>
</gene>
<evidence type="ECO:0000256" key="8">
    <source>
        <dbReference type="PROSITE-ProRule" id="PRU01360"/>
    </source>
</evidence>
<dbReference type="Gene3D" id="2.170.130.10">
    <property type="entry name" value="TonB-dependent receptor, plug domain"/>
    <property type="match status" value="1"/>
</dbReference>
<evidence type="ECO:0000256" key="2">
    <source>
        <dbReference type="ARBA" id="ARBA00022448"/>
    </source>
</evidence>
<evidence type="ECO:0000256" key="6">
    <source>
        <dbReference type="ARBA" id="ARBA00023136"/>
    </source>
</evidence>
<dbReference type="OrthoDB" id="9760333at2"/>
<dbReference type="CDD" id="cd01347">
    <property type="entry name" value="ligand_gated_channel"/>
    <property type="match status" value="1"/>
</dbReference>
<dbReference type="GO" id="GO:0044718">
    <property type="term" value="P:siderophore transmembrane transport"/>
    <property type="evidence" value="ECO:0007669"/>
    <property type="project" value="TreeGrafter"/>
</dbReference>
<evidence type="ECO:0000256" key="7">
    <source>
        <dbReference type="ARBA" id="ARBA00023237"/>
    </source>
</evidence>
<evidence type="ECO:0000256" key="1">
    <source>
        <dbReference type="ARBA" id="ARBA00004571"/>
    </source>
</evidence>
<dbReference type="Proteomes" id="UP000470384">
    <property type="component" value="Unassembled WGS sequence"/>
</dbReference>
<keyword evidence="7 8" id="KW-0998">Cell outer membrane</keyword>
<dbReference type="PANTHER" id="PTHR30069">
    <property type="entry name" value="TONB-DEPENDENT OUTER MEMBRANE RECEPTOR"/>
    <property type="match status" value="1"/>
</dbReference>
<dbReference type="PANTHER" id="PTHR30069:SF27">
    <property type="entry name" value="BLL4766 PROTEIN"/>
    <property type="match status" value="1"/>
</dbReference>
<dbReference type="GO" id="GO:0015344">
    <property type="term" value="F:siderophore uptake transmembrane transporter activity"/>
    <property type="evidence" value="ECO:0007669"/>
    <property type="project" value="TreeGrafter"/>
</dbReference>
<dbReference type="InterPro" id="IPR012910">
    <property type="entry name" value="Plug_dom"/>
</dbReference>
<evidence type="ECO:0000259" key="11">
    <source>
        <dbReference type="Pfam" id="PF00593"/>
    </source>
</evidence>
<feature type="domain" description="TonB-dependent receptor-like beta-barrel" evidence="11">
    <location>
        <begin position="252"/>
        <end position="645"/>
    </location>
</feature>
<evidence type="ECO:0000259" key="12">
    <source>
        <dbReference type="Pfam" id="PF07715"/>
    </source>
</evidence>
<dbReference type="Gene3D" id="2.40.170.20">
    <property type="entry name" value="TonB-dependent receptor, beta-barrel domain"/>
    <property type="match status" value="1"/>
</dbReference>
<protein>
    <submittedName>
        <fullName evidence="13">TonB-dependent receptor</fullName>
    </submittedName>
</protein>
<reference evidence="13 14" key="1">
    <citation type="journal article" date="2016" name="Int. J. Syst. Evol. Microbiol.">
        <title>Pyruvatibacter mobilis gen. nov., sp. nov., a marine bacterium from the culture broth of Picochlorum sp. 122.</title>
        <authorList>
            <person name="Wang G."/>
            <person name="Tang M."/>
            <person name="Wu H."/>
            <person name="Dai S."/>
            <person name="Li T."/>
            <person name="Chen C."/>
            <person name="He H."/>
            <person name="Fan J."/>
            <person name="Xiang W."/>
            <person name="Li X."/>
        </authorList>
    </citation>
    <scope>NUCLEOTIDE SEQUENCE [LARGE SCALE GENOMIC DNA]</scope>
    <source>
        <strain evidence="13 14">GYP-11</strain>
    </source>
</reference>
<proteinExistence type="inferred from homology"/>
<dbReference type="InterPro" id="IPR039426">
    <property type="entry name" value="TonB-dep_rcpt-like"/>
</dbReference>
<evidence type="ECO:0000256" key="10">
    <source>
        <dbReference type="SAM" id="SignalP"/>
    </source>
</evidence>
<dbReference type="AlphaFoldDB" id="A0A845QE14"/>
<keyword evidence="2 8" id="KW-0813">Transport</keyword>
<keyword evidence="14" id="KW-1185">Reference proteome</keyword>
<dbReference type="Pfam" id="PF00593">
    <property type="entry name" value="TonB_dep_Rec_b-barrel"/>
    <property type="match status" value="1"/>
</dbReference>
<name>A0A845QE14_9HYPH</name>
<organism evidence="13 14">
    <name type="scientific">Pyruvatibacter mobilis</name>
    <dbReference type="NCBI Taxonomy" id="1712261"/>
    <lineage>
        <taxon>Bacteria</taxon>
        <taxon>Pseudomonadati</taxon>
        <taxon>Pseudomonadota</taxon>
        <taxon>Alphaproteobacteria</taxon>
        <taxon>Hyphomicrobiales</taxon>
        <taxon>Parvibaculaceae</taxon>
        <taxon>Pyruvatibacter</taxon>
    </lineage>
</organism>
<dbReference type="EMBL" id="WXYQ01000009">
    <property type="protein sequence ID" value="NBG96548.1"/>
    <property type="molecule type" value="Genomic_DNA"/>
</dbReference>
<evidence type="ECO:0000256" key="9">
    <source>
        <dbReference type="RuleBase" id="RU003357"/>
    </source>
</evidence>
<evidence type="ECO:0000313" key="14">
    <source>
        <dbReference type="Proteomes" id="UP000470384"/>
    </source>
</evidence>
<dbReference type="InterPro" id="IPR036942">
    <property type="entry name" value="Beta-barrel_TonB_sf"/>
</dbReference>
<keyword evidence="3 8" id="KW-1134">Transmembrane beta strand</keyword>
<feature type="signal peptide" evidence="10">
    <location>
        <begin position="1"/>
        <end position="28"/>
    </location>
</feature>
<feature type="domain" description="TonB-dependent receptor plug" evidence="12">
    <location>
        <begin position="62"/>
        <end position="169"/>
    </location>
</feature>
<sequence length="683" mass="73015">MGLITKLRAGTALVSAFMGVAIAAPAFAQDGAGQGGEIDLASAFELPPIITSASRLSAGLSSSSVTVVEREAIDRHPGLTIPEILATEAGLHIRDLFGNGNESATVDIRGFGEQAGQNVLVLVDGRKINDLDLSGVQFSLVPRASIQRIEVLRGSAASVLYGEGGVGGAINIVTQGGDKEEGVTLSATGGSFGFRRTQGLFQWGGKPAHVALSADVTESDGYRHNNELTRQVYSAVVSIDRGATDYRLSATYNTEETGLPGNRLVDTSTGLDLVRTNPRGAQTPEDGAEERGARLEAGVESQLSDSLKLSVDAGYRRSVTSSDFQFQLDDRSVSTATLTPRVTYSGTLGGMAFNAITGIDLSYSQGEVEQRFVGFPGGNDFDGWQSSMALYGQGDLGLTDRLTLDAGVRVIRTEIKLDSPQNTAARVRDKETNWAGNLGLAYDVTDDVEVFVRGGHAVRVPTIDERVGTRLDPITFQPISFDLDTQTSWDVEVGTEFSVGPVDARVSAFQINVKDQIAFTPDTIGTFGFNTNLDDTRRRGVEAEARAPLGWGFELAPRVTYTEAEFTKGPFDGNEVPVVPEWTGGVGLNWTGDDVWASLNWRYVGDQRMINDQEGIFPEIPSYDLLDVALGWTIGNVALKGEIRNALDEDYFTSAAASDTNANRYGAFPLPGRAAYVEASVAF</sequence>
<evidence type="ECO:0000256" key="3">
    <source>
        <dbReference type="ARBA" id="ARBA00022452"/>
    </source>
</evidence>
<dbReference type="PROSITE" id="PS52016">
    <property type="entry name" value="TONB_DEPENDENT_REC_3"/>
    <property type="match status" value="1"/>
</dbReference>
<comment type="similarity">
    <text evidence="8 9">Belongs to the TonB-dependent receptor family.</text>
</comment>
<keyword evidence="10" id="KW-0732">Signal</keyword>
<evidence type="ECO:0000256" key="4">
    <source>
        <dbReference type="ARBA" id="ARBA00022692"/>
    </source>
</evidence>
<accession>A0A845QE14</accession>
<feature type="chain" id="PRO_5032966202" evidence="10">
    <location>
        <begin position="29"/>
        <end position="683"/>
    </location>
</feature>
<keyword evidence="5 9" id="KW-0798">TonB box</keyword>
<keyword evidence="6 8" id="KW-0472">Membrane</keyword>
<dbReference type="GO" id="GO:0009279">
    <property type="term" value="C:cell outer membrane"/>
    <property type="evidence" value="ECO:0007669"/>
    <property type="project" value="UniProtKB-SubCell"/>
</dbReference>
<dbReference type="InterPro" id="IPR000531">
    <property type="entry name" value="Beta-barrel_TonB"/>
</dbReference>
<keyword evidence="13" id="KW-0675">Receptor</keyword>